<comment type="catalytic activity">
    <reaction evidence="1">
        <text>Exonucleolytic cleavage in the 3'- to 5'-direction to yield nucleoside 5'-phosphates.</text>
        <dbReference type="EC" id="3.1.11.2"/>
    </reaction>
</comment>
<dbReference type="PANTHER" id="PTHR22748:SF26">
    <property type="entry name" value="ENDONUCLEASE_EXONUCLEASE_PHOSPHATASE DOMAIN-CONTAINING PROTEIN"/>
    <property type="match status" value="1"/>
</dbReference>
<dbReference type="OrthoDB" id="416119at2759"/>
<feature type="active site" evidence="7">
    <location>
        <position position="113"/>
    </location>
</feature>
<comment type="caution">
    <text evidence="11">The sequence shown here is derived from an EMBL/GenBank/DDBJ whole genome shotgun (WGS) entry which is preliminary data.</text>
</comment>
<feature type="domain" description="Endonuclease/exonuclease/phosphatase" evidence="10">
    <location>
        <begin position="5"/>
        <end position="229"/>
    </location>
</feature>
<feature type="site" description="Interaction with DNA substrate" evidence="9">
    <location>
        <position position="229"/>
    </location>
</feature>
<feature type="binding site" evidence="8">
    <location>
        <position position="8"/>
    </location>
    <ligand>
        <name>Mg(2+)</name>
        <dbReference type="ChEBI" id="CHEBI:18420"/>
        <label>1</label>
    </ligand>
</feature>
<reference evidence="11" key="1">
    <citation type="submission" date="2021-10" db="EMBL/GenBank/DDBJ databases">
        <title>Tropical sea cucumber genome reveals ecological adaptation and Cuvierian tubules defense mechanism.</title>
        <authorList>
            <person name="Chen T."/>
        </authorList>
    </citation>
    <scope>NUCLEOTIDE SEQUENCE</scope>
    <source>
        <strain evidence="11">Nanhai2018</strain>
        <tissue evidence="11">Muscle</tissue>
    </source>
</reference>
<keyword evidence="8" id="KW-0464">Manganese</keyword>
<dbReference type="PANTHER" id="PTHR22748">
    <property type="entry name" value="AP ENDONUCLEASE"/>
    <property type="match status" value="1"/>
</dbReference>
<organism evidence="11 12">
    <name type="scientific">Holothuria leucospilota</name>
    <name type="common">Black long sea cucumber</name>
    <name type="synonym">Mertensiothuria leucospilota</name>
    <dbReference type="NCBI Taxonomy" id="206669"/>
    <lineage>
        <taxon>Eukaryota</taxon>
        <taxon>Metazoa</taxon>
        <taxon>Echinodermata</taxon>
        <taxon>Eleutherozoa</taxon>
        <taxon>Echinozoa</taxon>
        <taxon>Holothuroidea</taxon>
        <taxon>Aspidochirotacea</taxon>
        <taxon>Aspidochirotida</taxon>
        <taxon>Holothuriidae</taxon>
        <taxon>Holothuria</taxon>
    </lineage>
</organism>
<dbReference type="GO" id="GO:0003906">
    <property type="term" value="F:DNA-(apurinic or apyrimidinic site) endonuclease activity"/>
    <property type="evidence" value="ECO:0007669"/>
    <property type="project" value="TreeGrafter"/>
</dbReference>
<feature type="binding site" evidence="8">
    <location>
        <position position="229"/>
    </location>
    <ligand>
        <name>Mg(2+)</name>
        <dbReference type="ChEBI" id="CHEBI:18420"/>
        <label>1</label>
    </ligand>
</feature>
<evidence type="ECO:0000256" key="5">
    <source>
        <dbReference type="ARBA" id="ARBA00022801"/>
    </source>
</evidence>
<dbReference type="InterPro" id="IPR036691">
    <property type="entry name" value="Endo/exonu/phosph_ase_sf"/>
</dbReference>
<feature type="binding site" evidence="8">
    <location>
        <position position="37"/>
    </location>
    <ligand>
        <name>Mg(2+)</name>
        <dbReference type="ChEBI" id="CHEBI:18420"/>
        <label>1</label>
    </ligand>
</feature>
<dbReference type="SUPFAM" id="SSF56219">
    <property type="entry name" value="DNase I-like"/>
    <property type="match status" value="1"/>
</dbReference>
<proteinExistence type="inferred from homology"/>
<dbReference type="GO" id="GO:0008081">
    <property type="term" value="F:phosphoric diester hydrolase activity"/>
    <property type="evidence" value="ECO:0007669"/>
    <property type="project" value="TreeGrafter"/>
</dbReference>
<evidence type="ECO:0000256" key="6">
    <source>
        <dbReference type="ARBA" id="ARBA00022842"/>
    </source>
</evidence>
<feature type="active site" description="Proton donor/acceptor" evidence="7">
    <location>
        <position position="143"/>
    </location>
</feature>
<dbReference type="Proteomes" id="UP001152320">
    <property type="component" value="Chromosome 1"/>
</dbReference>
<evidence type="ECO:0000256" key="3">
    <source>
        <dbReference type="ARBA" id="ARBA00012115"/>
    </source>
</evidence>
<dbReference type="GO" id="GO:0008311">
    <property type="term" value="F:double-stranded DNA 3'-5' DNA exonuclease activity"/>
    <property type="evidence" value="ECO:0007669"/>
    <property type="project" value="UniProtKB-EC"/>
</dbReference>
<evidence type="ECO:0000313" key="11">
    <source>
        <dbReference type="EMBL" id="KAJ8048947.1"/>
    </source>
</evidence>
<feature type="site" description="Transition state stabilizer" evidence="9">
    <location>
        <position position="145"/>
    </location>
</feature>
<name>A0A9Q1CNG3_HOLLE</name>
<keyword evidence="5" id="KW-0378">Hydrolase</keyword>
<comment type="similarity">
    <text evidence="2">Belongs to the DNA repair enzymes AP/ExoA family.</text>
</comment>
<keyword evidence="6 8" id="KW-0460">Magnesium</keyword>
<dbReference type="EMBL" id="JAIZAY010000001">
    <property type="protein sequence ID" value="KAJ8048947.1"/>
    <property type="molecule type" value="Genomic_DNA"/>
</dbReference>
<evidence type="ECO:0000256" key="7">
    <source>
        <dbReference type="PIRSR" id="PIRSR604808-1"/>
    </source>
</evidence>
<evidence type="ECO:0000256" key="9">
    <source>
        <dbReference type="PIRSR" id="PIRSR604808-3"/>
    </source>
</evidence>
<dbReference type="GO" id="GO:0005634">
    <property type="term" value="C:nucleus"/>
    <property type="evidence" value="ECO:0007669"/>
    <property type="project" value="TreeGrafter"/>
</dbReference>
<evidence type="ECO:0000313" key="12">
    <source>
        <dbReference type="Proteomes" id="UP001152320"/>
    </source>
</evidence>
<evidence type="ECO:0000259" key="10">
    <source>
        <dbReference type="Pfam" id="PF03372"/>
    </source>
</evidence>
<feature type="site" description="Important for catalytic activity" evidence="9">
    <location>
        <position position="206"/>
    </location>
</feature>
<keyword evidence="4 8" id="KW-0479">Metal-binding</keyword>
<dbReference type="GO" id="GO:0006284">
    <property type="term" value="P:base-excision repair"/>
    <property type="evidence" value="ECO:0007669"/>
    <property type="project" value="TreeGrafter"/>
</dbReference>
<evidence type="ECO:0000256" key="1">
    <source>
        <dbReference type="ARBA" id="ARBA00000493"/>
    </source>
</evidence>
<feature type="active site" description="Proton acceptor" evidence="7">
    <location>
        <position position="229"/>
    </location>
</feature>
<dbReference type="Gene3D" id="3.60.10.10">
    <property type="entry name" value="Endonuclease/exonuclease/phosphatase"/>
    <property type="match status" value="1"/>
</dbReference>
<evidence type="ECO:0000256" key="2">
    <source>
        <dbReference type="ARBA" id="ARBA00007092"/>
    </source>
</evidence>
<comment type="cofactor">
    <cofactor evidence="8">
        <name>Mg(2+)</name>
        <dbReference type="ChEBI" id="CHEBI:18420"/>
    </cofactor>
    <cofactor evidence="8">
        <name>Mn(2+)</name>
        <dbReference type="ChEBI" id="CHEBI:29035"/>
    </cofactor>
    <text evidence="8">Probably binds two magnesium or manganese ions per subunit.</text>
</comment>
<dbReference type="InterPro" id="IPR005135">
    <property type="entry name" value="Endo/exonuclease/phosphatase"/>
</dbReference>
<feature type="binding site" evidence="8">
    <location>
        <position position="145"/>
    </location>
    <ligand>
        <name>Mg(2+)</name>
        <dbReference type="ChEBI" id="CHEBI:18420"/>
        <label>1</label>
    </ligand>
</feature>
<accession>A0A9Q1CNG3</accession>
<protein>
    <recommendedName>
        <fullName evidence="3">exodeoxyribonuclease III</fullName>
        <ecNumber evidence="3">3.1.11.2</ecNumber>
    </recommendedName>
</protein>
<dbReference type="CDD" id="cd09076">
    <property type="entry name" value="L1-EN"/>
    <property type="match status" value="1"/>
</dbReference>
<evidence type="ECO:0000256" key="8">
    <source>
        <dbReference type="PIRSR" id="PIRSR604808-2"/>
    </source>
</evidence>
<dbReference type="GO" id="GO:0046872">
    <property type="term" value="F:metal ion binding"/>
    <property type="evidence" value="ECO:0007669"/>
    <property type="project" value="UniProtKB-KW"/>
</dbReference>
<feature type="binding site" evidence="8">
    <location>
        <position position="228"/>
    </location>
    <ligand>
        <name>Mg(2+)</name>
        <dbReference type="ChEBI" id="CHEBI:18420"/>
        <label>1</label>
    </ligand>
</feature>
<gene>
    <name evidence="11" type="ORF">HOLleu_01465</name>
</gene>
<evidence type="ECO:0000256" key="4">
    <source>
        <dbReference type="ARBA" id="ARBA00022723"/>
    </source>
</evidence>
<feature type="binding site" evidence="8">
    <location>
        <position position="143"/>
    </location>
    <ligand>
        <name>Mg(2+)</name>
        <dbReference type="ChEBI" id="CHEBI:18420"/>
        <label>1</label>
    </ligand>
</feature>
<dbReference type="InterPro" id="IPR004808">
    <property type="entry name" value="AP_endonuc_1"/>
</dbReference>
<dbReference type="EC" id="3.1.11.2" evidence="3"/>
<dbReference type="AlphaFoldDB" id="A0A9Q1CNG3"/>
<keyword evidence="12" id="KW-1185">Reference proteome</keyword>
<sequence>MFKFCTFNVNGLRDDLKRRRVLQFLKLFEFDIIFLQELHFNCNDDVLKFQREWGGRVFVSTSPSAHSAGVGIAFNPNFVCTVSQSRQDQEGRLISILIHHGKSNSKLRLCNVYAPNVPSSRRTFFQNLNTFVHGPEPVLLGGDFNCIFSNNDRSGDSTNTSCFTGREELQSFLSSKSLVDAWVASSPQSPGHTWLHPGKGQSSRLDRVYVPPSLSMSGIFVHPLALSDHNPVALHFTFNNYQSQGRGVWKCNVSILDNNDFCTDLRNYYPLWCTLKPGFASIVEWWENCKVRVKHLMIRHGVRLARERRERIEKLQSSCISANADELAQILDEQRRGP</sequence>
<dbReference type="Pfam" id="PF03372">
    <property type="entry name" value="Exo_endo_phos"/>
    <property type="match status" value="1"/>
</dbReference>